<dbReference type="AlphaFoldDB" id="A0A1G5KI21"/>
<evidence type="ECO:0000313" key="1">
    <source>
        <dbReference type="EMBL" id="SCY99730.1"/>
    </source>
</evidence>
<dbReference type="OrthoDB" id="1262144at2"/>
<name>A0A1G5KI21_9FLAO</name>
<sequence length="80" mass="9340">MRAVDNLRNNIIDKLLTISNKDYLSALNQLIEKSSVDNNVVKLSEEQILMLNMSDDDIKNNRYISQEELDKNDLEWLKSL</sequence>
<evidence type="ECO:0000313" key="2">
    <source>
        <dbReference type="Proteomes" id="UP000199354"/>
    </source>
</evidence>
<organism evidence="1 2">
    <name type="scientific">Flavobacterium caeni</name>
    <dbReference type="NCBI Taxonomy" id="490189"/>
    <lineage>
        <taxon>Bacteria</taxon>
        <taxon>Pseudomonadati</taxon>
        <taxon>Bacteroidota</taxon>
        <taxon>Flavobacteriia</taxon>
        <taxon>Flavobacteriales</taxon>
        <taxon>Flavobacteriaceae</taxon>
        <taxon>Flavobacterium</taxon>
    </lineage>
</organism>
<keyword evidence="2" id="KW-1185">Reference proteome</keyword>
<gene>
    <name evidence="1" type="ORF">SAMN02927903_03297</name>
</gene>
<dbReference type="RefSeq" id="WP_091147163.1">
    <property type="nucleotide sequence ID" value="NZ_FMVF01000037.1"/>
</dbReference>
<reference evidence="1 2" key="1">
    <citation type="submission" date="2016-10" db="EMBL/GenBank/DDBJ databases">
        <authorList>
            <person name="de Groot N.N."/>
        </authorList>
    </citation>
    <scope>NUCLEOTIDE SEQUENCE [LARGE SCALE GENOMIC DNA]</scope>
    <source>
        <strain evidence="1 2">CGMCC 1.7031</strain>
    </source>
</reference>
<protein>
    <submittedName>
        <fullName evidence="1">Uncharacterized protein</fullName>
    </submittedName>
</protein>
<dbReference type="Proteomes" id="UP000199354">
    <property type="component" value="Unassembled WGS sequence"/>
</dbReference>
<accession>A0A1G5KI21</accession>
<proteinExistence type="predicted"/>
<dbReference type="EMBL" id="FMVF01000037">
    <property type="protein sequence ID" value="SCY99730.1"/>
    <property type="molecule type" value="Genomic_DNA"/>
</dbReference>